<gene>
    <name evidence="1" type="ORF">VNO77_03154</name>
</gene>
<evidence type="ECO:0000313" key="2">
    <source>
        <dbReference type="Proteomes" id="UP001367508"/>
    </source>
</evidence>
<name>A0AAN9R3K8_CANGL</name>
<proteinExistence type="predicted"/>
<keyword evidence="2" id="KW-1185">Reference proteome</keyword>
<dbReference type="PROSITE" id="PS51257">
    <property type="entry name" value="PROKAR_LIPOPROTEIN"/>
    <property type="match status" value="1"/>
</dbReference>
<protein>
    <submittedName>
        <fullName evidence="1">Uncharacterized protein</fullName>
    </submittedName>
</protein>
<comment type="caution">
    <text evidence="1">The sequence shown here is derived from an EMBL/GenBank/DDBJ whole genome shotgun (WGS) entry which is preliminary data.</text>
</comment>
<accession>A0AAN9R3K8</accession>
<sequence length="69" mass="7878">MYKYLCVKTCYLIINASLCSSGSFSCSTKVLHHRSYFGSYGANHLSFFLRQCRRTCIPFFFIAIVAMAC</sequence>
<reference evidence="1 2" key="1">
    <citation type="submission" date="2024-01" db="EMBL/GenBank/DDBJ databases">
        <title>The genomes of 5 underutilized Papilionoideae crops provide insights into root nodulation and disease resistanc.</title>
        <authorList>
            <person name="Jiang F."/>
        </authorList>
    </citation>
    <scope>NUCLEOTIDE SEQUENCE [LARGE SCALE GENOMIC DNA]</scope>
    <source>
        <strain evidence="1">LVBAO_FW01</strain>
        <tissue evidence="1">Leaves</tissue>
    </source>
</reference>
<organism evidence="1 2">
    <name type="scientific">Canavalia gladiata</name>
    <name type="common">Sword bean</name>
    <name type="synonym">Dolichos gladiatus</name>
    <dbReference type="NCBI Taxonomy" id="3824"/>
    <lineage>
        <taxon>Eukaryota</taxon>
        <taxon>Viridiplantae</taxon>
        <taxon>Streptophyta</taxon>
        <taxon>Embryophyta</taxon>
        <taxon>Tracheophyta</taxon>
        <taxon>Spermatophyta</taxon>
        <taxon>Magnoliopsida</taxon>
        <taxon>eudicotyledons</taxon>
        <taxon>Gunneridae</taxon>
        <taxon>Pentapetalae</taxon>
        <taxon>rosids</taxon>
        <taxon>fabids</taxon>
        <taxon>Fabales</taxon>
        <taxon>Fabaceae</taxon>
        <taxon>Papilionoideae</taxon>
        <taxon>50 kb inversion clade</taxon>
        <taxon>NPAAA clade</taxon>
        <taxon>indigoferoid/millettioid clade</taxon>
        <taxon>Phaseoleae</taxon>
        <taxon>Canavalia</taxon>
    </lineage>
</organism>
<dbReference type="EMBL" id="JAYMYQ010000001">
    <property type="protein sequence ID" value="KAK7361115.1"/>
    <property type="molecule type" value="Genomic_DNA"/>
</dbReference>
<evidence type="ECO:0000313" key="1">
    <source>
        <dbReference type="EMBL" id="KAK7361115.1"/>
    </source>
</evidence>
<dbReference type="AlphaFoldDB" id="A0AAN9R3K8"/>
<dbReference type="Proteomes" id="UP001367508">
    <property type="component" value="Unassembled WGS sequence"/>
</dbReference>